<evidence type="ECO:0000313" key="3">
    <source>
        <dbReference type="EMBL" id="SMC21939.1"/>
    </source>
</evidence>
<dbReference type="InterPro" id="IPR011041">
    <property type="entry name" value="Quinoprot_gluc/sorb_DH_b-prop"/>
</dbReference>
<dbReference type="PANTHER" id="PTHR19328">
    <property type="entry name" value="HEDGEHOG-INTERACTING PROTEIN"/>
    <property type="match status" value="1"/>
</dbReference>
<name>A0A1W1XDH5_9NEIS</name>
<dbReference type="PROSITE" id="PS51257">
    <property type="entry name" value="PROKAR_LIPOPROTEIN"/>
    <property type="match status" value="1"/>
</dbReference>
<evidence type="ECO:0000313" key="4">
    <source>
        <dbReference type="Proteomes" id="UP000192761"/>
    </source>
</evidence>
<evidence type="ECO:0000256" key="1">
    <source>
        <dbReference type="SAM" id="SignalP"/>
    </source>
</evidence>
<dbReference type="SUPFAM" id="SSF50952">
    <property type="entry name" value="Soluble quinoprotein glucose dehydrogenase"/>
    <property type="match status" value="1"/>
</dbReference>
<dbReference type="Pfam" id="PF22807">
    <property type="entry name" value="TrAA12"/>
    <property type="match status" value="1"/>
</dbReference>
<dbReference type="AlphaFoldDB" id="A0A1W1XDH5"/>
<dbReference type="STRING" id="1121001.SAMN02745857_01288"/>
<proteinExistence type="predicted"/>
<organism evidence="3 4">
    <name type="scientific">Andreprevotia lacus DSM 23236</name>
    <dbReference type="NCBI Taxonomy" id="1121001"/>
    <lineage>
        <taxon>Bacteria</taxon>
        <taxon>Pseudomonadati</taxon>
        <taxon>Pseudomonadota</taxon>
        <taxon>Betaproteobacteria</taxon>
        <taxon>Neisseriales</taxon>
        <taxon>Chitinibacteraceae</taxon>
        <taxon>Andreprevotia</taxon>
    </lineage>
</organism>
<dbReference type="Gene3D" id="2.120.10.30">
    <property type="entry name" value="TolB, C-terminal domain"/>
    <property type="match status" value="1"/>
</dbReference>
<protein>
    <submittedName>
        <fullName evidence="3">Glucose/arabinose dehydrogenase, beta-propeller fold</fullName>
    </submittedName>
</protein>
<keyword evidence="1" id="KW-0732">Signal</keyword>
<feature type="domain" description="Pyrroloquinoline quinone-dependent pyranose dehydrogenase beta-propeller" evidence="2">
    <location>
        <begin position="43"/>
        <end position="280"/>
    </location>
</feature>
<gene>
    <name evidence="3" type="ORF">SAMN02745857_01288</name>
</gene>
<feature type="signal peptide" evidence="1">
    <location>
        <begin position="1"/>
        <end position="24"/>
    </location>
</feature>
<dbReference type="Proteomes" id="UP000192761">
    <property type="component" value="Unassembled WGS sequence"/>
</dbReference>
<dbReference type="InterPro" id="IPR054539">
    <property type="entry name" value="Beta-prop_PDH"/>
</dbReference>
<dbReference type="EMBL" id="FWXD01000006">
    <property type="protein sequence ID" value="SMC21939.1"/>
    <property type="molecule type" value="Genomic_DNA"/>
</dbReference>
<feature type="chain" id="PRO_5012912974" evidence="1">
    <location>
        <begin position="25"/>
        <end position="404"/>
    </location>
</feature>
<dbReference type="PANTHER" id="PTHR19328:SF53">
    <property type="entry name" value="MEMBRANE PROTEIN"/>
    <property type="match status" value="1"/>
</dbReference>
<keyword evidence="4" id="KW-1185">Reference proteome</keyword>
<dbReference type="InterPro" id="IPR011042">
    <property type="entry name" value="6-blade_b-propeller_TolB-like"/>
</dbReference>
<sequence length="404" mass="43763">MPFFRFSHTAVALALSCASLGAYAADAYQPQGECAGLPRLNLKVAQGFCLGLAATGLGMPRGVLPLADGSVLVVDMGGWGRGKGRLLKLVRDGKQYQPTVLLTGLNRPYGIQLGPDGWVYLGEDDRIVRFNPKEASVTPQVVIDDHPSEGRHPLTSFVFGKQGEMYVNVGAPTDNCEGHIEASKPVLQSCPDVDGEPVHAGIRKYVQQDGKWAWTVVARGLRNSMALAVHPKTGTLWQGENSRDYINKKIPGLKNDDNLPHEELNKIVQGGNYGWPYCYDDNVASPEFPAADCKGMIKPARLWPGHAAPLGMVYYNAAKAPAGWRDGLVVTFHGYRSNGYRLVFQPFNAAGEPAGNFKELIAGWKNIDGKQPMGAPTDVKADAQGTLWVTEDRNGTLLALVPQQ</sequence>
<dbReference type="RefSeq" id="WP_084089958.1">
    <property type="nucleotide sequence ID" value="NZ_FWXD01000006.1"/>
</dbReference>
<evidence type="ECO:0000259" key="2">
    <source>
        <dbReference type="Pfam" id="PF22807"/>
    </source>
</evidence>
<reference evidence="3 4" key="1">
    <citation type="submission" date="2017-04" db="EMBL/GenBank/DDBJ databases">
        <authorList>
            <person name="Afonso C.L."/>
            <person name="Miller P.J."/>
            <person name="Scott M.A."/>
            <person name="Spackman E."/>
            <person name="Goraichik I."/>
            <person name="Dimitrov K.M."/>
            <person name="Suarez D.L."/>
            <person name="Swayne D.E."/>
        </authorList>
    </citation>
    <scope>NUCLEOTIDE SEQUENCE [LARGE SCALE GENOMIC DNA]</scope>
    <source>
        <strain evidence="3 4">DSM 23236</strain>
    </source>
</reference>
<accession>A0A1W1XDH5</accession>